<name>A0ACC3ABF3_9EURO</name>
<sequence length="312" mass="34389">MSSLKHSTVIVFGPTGEVGGSAALEAAKRGAKVYLAMRDPSKNIPGIPQSDEKSLSFERIKADLTDPASVTSVIKQSGAKAAYIYRVQSADHLLSSLTAMKAAGIEYIVFLSSFSLEPESNIRAVQPMEIIPYIHAQIEITLEDLGIPHVALRPAQFASNGFKMNLDKSKSPWQVNMLYGDYTGDAISPIDIGRVGGAVLVDPPANVMAKGKEVIFLCGPKLLTSDQQWEIVKKVSGKDIKVKHCTEQEYKDYITGLGFPFPIVEYLVKSMPKMKPELYVEPFYSESVANIKRYSGHEPTQFEDYVKEYKSE</sequence>
<dbReference type="Proteomes" id="UP001172386">
    <property type="component" value="Unassembled WGS sequence"/>
</dbReference>
<reference evidence="1" key="1">
    <citation type="submission" date="2022-10" db="EMBL/GenBank/DDBJ databases">
        <title>Culturing micro-colonial fungi from biological soil crusts in the Mojave desert and describing Neophaeococcomyces mojavensis, and introducing the new genera and species Taxawa tesnikishii.</title>
        <authorList>
            <person name="Kurbessoian T."/>
            <person name="Stajich J.E."/>
        </authorList>
    </citation>
    <scope>NUCLEOTIDE SEQUENCE</scope>
    <source>
        <strain evidence="1">JES_112</strain>
    </source>
</reference>
<proteinExistence type="predicted"/>
<keyword evidence="2" id="KW-1185">Reference proteome</keyword>
<comment type="caution">
    <text evidence="1">The sequence shown here is derived from an EMBL/GenBank/DDBJ whole genome shotgun (WGS) entry which is preliminary data.</text>
</comment>
<organism evidence="1 2">
    <name type="scientific">Neophaeococcomyces mojaviensis</name>
    <dbReference type="NCBI Taxonomy" id="3383035"/>
    <lineage>
        <taxon>Eukaryota</taxon>
        <taxon>Fungi</taxon>
        <taxon>Dikarya</taxon>
        <taxon>Ascomycota</taxon>
        <taxon>Pezizomycotina</taxon>
        <taxon>Eurotiomycetes</taxon>
        <taxon>Chaetothyriomycetidae</taxon>
        <taxon>Chaetothyriales</taxon>
        <taxon>Chaetothyriales incertae sedis</taxon>
        <taxon>Neophaeococcomyces</taxon>
    </lineage>
</organism>
<accession>A0ACC3ABF3</accession>
<evidence type="ECO:0000313" key="1">
    <source>
        <dbReference type="EMBL" id="KAJ9658946.1"/>
    </source>
</evidence>
<dbReference type="EMBL" id="JAPDRQ010000045">
    <property type="protein sequence ID" value="KAJ9658946.1"/>
    <property type="molecule type" value="Genomic_DNA"/>
</dbReference>
<gene>
    <name evidence="1" type="ORF">H2198_003375</name>
</gene>
<evidence type="ECO:0000313" key="2">
    <source>
        <dbReference type="Proteomes" id="UP001172386"/>
    </source>
</evidence>
<protein>
    <submittedName>
        <fullName evidence="1">Uncharacterized protein</fullName>
    </submittedName>
</protein>